<dbReference type="Proteomes" id="UP001149074">
    <property type="component" value="Unassembled WGS sequence"/>
</dbReference>
<gene>
    <name evidence="1" type="ORF">N7532_006954</name>
</gene>
<evidence type="ECO:0000313" key="1">
    <source>
        <dbReference type="EMBL" id="KAJ5099953.1"/>
    </source>
</evidence>
<dbReference type="EMBL" id="JAPQKI010000005">
    <property type="protein sequence ID" value="KAJ5099953.1"/>
    <property type="molecule type" value="Genomic_DNA"/>
</dbReference>
<evidence type="ECO:0000313" key="2">
    <source>
        <dbReference type="Proteomes" id="UP001149074"/>
    </source>
</evidence>
<reference evidence="1" key="2">
    <citation type="journal article" date="2023" name="IMA Fungus">
        <title>Comparative genomic study of the Penicillium genus elucidates a diverse pangenome and 15 lateral gene transfer events.</title>
        <authorList>
            <person name="Petersen C."/>
            <person name="Sorensen T."/>
            <person name="Nielsen M.R."/>
            <person name="Sondergaard T.E."/>
            <person name="Sorensen J.L."/>
            <person name="Fitzpatrick D.A."/>
            <person name="Frisvad J.C."/>
            <person name="Nielsen K.L."/>
        </authorList>
    </citation>
    <scope>NUCLEOTIDE SEQUENCE</scope>
    <source>
        <strain evidence="1">IBT 30761</strain>
    </source>
</reference>
<sequence>MRQFCRSRLTGTRSIDEALEKQYIVDSGGSVSDLPRISGRRFQFGLWDLWRFSLQFAFEMTTQKDHHRRVPRKAEDIERALEFGLHEINPTEMAQSLRLLFFGLTRSYGIHPPVSDDLDTATLEIPLPVPSGFPPEQDKDIDLERQCGKPFTDSIEADRYALSFESISRPTTGTRVTAVLVRQSVFCAFFGYLLPQETASQDDGTDLDRDMTLV</sequence>
<name>A0A9W9FGT8_9EURO</name>
<reference evidence="1" key="1">
    <citation type="submission" date="2022-11" db="EMBL/GenBank/DDBJ databases">
        <authorList>
            <person name="Petersen C."/>
        </authorList>
    </citation>
    <scope>NUCLEOTIDE SEQUENCE</scope>
    <source>
        <strain evidence="1">IBT 30761</strain>
    </source>
</reference>
<dbReference type="OrthoDB" id="4227485at2759"/>
<organism evidence="1 2">
    <name type="scientific">Penicillium argentinense</name>
    <dbReference type="NCBI Taxonomy" id="1131581"/>
    <lineage>
        <taxon>Eukaryota</taxon>
        <taxon>Fungi</taxon>
        <taxon>Dikarya</taxon>
        <taxon>Ascomycota</taxon>
        <taxon>Pezizomycotina</taxon>
        <taxon>Eurotiomycetes</taxon>
        <taxon>Eurotiomycetidae</taxon>
        <taxon>Eurotiales</taxon>
        <taxon>Aspergillaceae</taxon>
        <taxon>Penicillium</taxon>
    </lineage>
</organism>
<dbReference type="InterPro" id="IPR022198">
    <property type="entry name" value="DUF3723"/>
</dbReference>
<comment type="caution">
    <text evidence="1">The sequence shown here is derived from an EMBL/GenBank/DDBJ whole genome shotgun (WGS) entry which is preliminary data.</text>
</comment>
<accession>A0A9W9FGT8</accession>
<dbReference type="Pfam" id="PF12520">
    <property type="entry name" value="DUF3723"/>
    <property type="match status" value="1"/>
</dbReference>
<protein>
    <submittedName>
        <fullName evidence="1">Uncharacterized protein</fullName>
    </submittedName>
</protein>
<dbReference type="AlphaFoldDB" id="A0A9W9FGT8"/>
<proteinExistence type="predicted"/>
<dbReference type="GeneID" id="81358426"/>
<keyword evidence="2" id="KW-1185">Reference proteome</keyword>
<dbReference type="RefSeq" id="XP_056475606.1">
    <property type="nucleotide sequence ID" value="XM_056619447.1"/>
</dbReference>